<keyword evidence="4 7" id="KW-0238">DNA-binding</keyword>
<evidence type="ECO:0000256" key="2">
    <source>
        <dbReference type="ARBA" id="ARBA00022491"/>
    </source>
</evidence>
<dbReference type="NCBIfam" id="NF001978">
    <property type="entry name" value="PRK00767.1"/>
    <property type="match status" value="1"/>
</dbReference>
<dbReference type="PANTHER" id="PTHR30055">
    <property type="entry name" value="HTH-TYPE TRANSCRIPTIONAL REGULATOR RUTR"/>
    <property type="match status" value="1"/>
</dbReference>
<evidence type="ECO:0000256" key="3">
    <source>
        <dbReference type="ARBA" id="ARBA00023015"/>
    </source>
</evidence>
<dbReference type="SUPFAM" id="SSF46689">
    <property type="entry name" value="Homeodomain-like"/>
    <property type="match status" value="1"/>
</dbReference>
<dbReference type="PROSITE" id="PS50977">
    <property type="entry name" value="HTH_TETR_2"/>
    <property type="match status" value="1"/>
</dbReference>
<evidence type="ECO:0000256" key="1">
    <source>
        <dbReference type="ARBA" id="ARBA00004719"/>
    </source>
</evidence>
<dbReference type="Pfam" id="PF00440">
    <property type="entry name" value="TetR_N"/>
    <property type="match status" value="1"/>
</dbReference>
<dbReference type="Pfam" id="PF13977">
    <property type="entry name" value="TetR_C_6"/>
    <property type="match status" value="1"/>
</dbReference>
<evidence type="ECO:0000256" key="6">
    <source>
        <dbReference type="ARBA" id="ARBA00024936"/>
    </source>
</evidence>
<evidence type="ECO:0000256" key="4">
    <source>
        <dbReference type="ARBA" id="ARBA00023125"/>
    </source>
</evidence>
<feature type="domain" description="HTH tetR-type" evidence="9">
    <location>
        <begin position="8"/>
        <end position="68"/>
    </location>
</feature>
<evidence type="ECO:0000256" key="8">
    <source>
        <dbReference type="PROSITE-ProRule" id="PRU00335"/>
    </source>
</evidence>
<dbReference type="InterPro" id="IPR009057">
    <property type="entry name" value="Homeodomain-like_sf"/>
</dbReference>
<dbReference type="Gene3D" id="1.10.357.10">
    <property type="entry name" value="Tetracycline Repressor, domain 2"/>
    <property type="match status" value="1"/>
</dbReference>
<dbReference type="PRINTS" id="PR00455">
    <property type="entry name" value="HTHTETR"/>
</dbReference>
<evidence type="ECO:0000259" key="9">
    <source>
        <dbReference type="PROSITE" id="PS50977"/>
    </source>
</evidence>
<gene>
    <name evidence="7" type="primary">betI</name>
    <name evidence="10" type="ORF">SAMN04488518_101432</name>
</gene>
<dbReference type="InterPro" id="IPR039538">
    <property type="entry name" value="BetI_C"/>
</dbReference>
<dbReference type="Proteomes" id="UP000199598">
    <property type="component" value="Unassembled WGS sequence"/>
</dbReference>
<comment type="function">
    <text evidence="6">Repressor involved in the biosynthesis of the osmoprotectant glycine betaine. It represses transcription of the choline transporter BetT and the genes of BetAB involved in the synthesis of glycine betaine.</text>
</comment>
<sequence length="200" mass="22412">MPKVGMEEERKTSIIMATIKAIHEKGYAATTMADIAKNAGVSTGLPHHYFGSKAAVFNATMSFLLTDLSKQSRKRLLKTKTPMERIDAIIHTNFSDEQFQPSVISAWFAFYVVARTEPGTRRLLQIYHRRLISNLTAEYHRVTDRETAITAAEGTAAMIDGLWLQCVLTTNRPDGSPATMLVQDYVKKCFDSFETTETAQ</sequence>
<keyword evidence="5 7" id="KW-0804">Transcription</keyword>
<dbReference type="EMBL" id="FOSK01000001">
    <property type="protein sequence ID" value="SFJ95478.1"/>
    <property type="molecule type" value="Genomic_DNA"/>
</dbReference>
<comment type="pathway">
    <text evidence="1 7">Amine and polyamine biosynthesis; betaine biosynthesis via choline pathway [regulation].</text>
</comment>
<dbReference type="InterPro" id="IPR001647">
    <property type="entry name" value="HTH_TetR"/>
</dbReference>
<keyword evidence="11" id="KW-1185">Reference proteome</keyword>
<dbReference type="RefSeq" id="WP_208859999.1">
    <property type="nucleotide sequence ID" value="NZ_FOSK01000001.1"/>
</dbReference>
<comment type="function">
    <text evidence="7">Repressor involved in choline regulation of the bet genes.</text>
</comment>
<name>A0A1I3VJD8_9HYPH</name>
<protein>
    <recommendedName>
        <fullName evidence="7">HTH-type transcriptional regulator BetI</fullName>
    </recommendedName>
</protein>
<evidence type="ECO:0000256" key="5">
    <source>
        <dbReference type="ARBA" id="ARBA00023163"/>
    </source>
</evidence>
<keyword evidence="3 7" id="KW-0805">Transcription regulation</keyword>
<dbReference type="SUPFAM" id="SSF48498">
    <property type="entry name" value="Tetracyclin repressor-like, C-terminal domain"/>
    <property type="match status" value="1"/>
</dbReference>
<dbReference type="HAMAP" id="MF_00768">
    <property type="entry name" value="HTH_type_BetI"/>
    <property type="match status" value="1"/>
</dbReference>
<proteinExistence type="inferred from homology"/>
<reference evidence="10 11" key="1">
    <citation type="submission" date="2016-10" db="EMBL/GenBank/DDBJ databases">
        <authorList>
            <person name="Varghese N."/>
            <person name="Submissions S."/>
        </authorList>
    </citation>
    <scope>NUCLEOTIDE SEQUENCE [LARGE SCALE GENOMIC DNA]</scope>
    <source>
        <strain evidence="10 11">DSM 16392</strain>
    </source>
</reference>
<dbReference type="PANTHER" id="PTHR30055:SF234">
    <property type="entry name" value="HTH-TYPE TRANSCRIPTIONAL REGULATOR BETI"/>
    <property type="match status" value="1"/>
</dbReference>
<dbReference type="InterPro" id="IPR017757">
    <property type="entry name" value="Tscrpt_rep_BetI"/>
</dbReference>
<evidence type="ECO:0000313" key="10">
    <source>
        <dbReference type="EMBL" id="SFJ95478.1"/>
    </source>
</evidence>
<organism evidence="10 11">
    <name type="scientific">Pseudovibrio ascidiaceicola</name>
    <dbReference type="NCBI Taxonomy" id="285279"/>
    <lineage>
        <taxon>Bacteria</taxon>
        <taxon>Pseudomonadati</taxon>
        <taxon>Pseudomonadota</taxon>
        <taxon>Alphaproteobacteria</taxon>
        <taxon>Hyphomicrobiales</taxon>
        <taxon>Stappiaceae</taxon>
        <taxon>Pseudovibrio</taxon>
    </lineage>
</organism>
<comment type="caution">
    <text evidence="10">The sequence shown here is derived from an EMBL/GenBank/DDBJ whole genome shotgun (WGS) entry which is preliminary data.</text>
</comment>
<accession>A0A1I3VJD8</accession>
<dbReference type="InterPro" id="IPR050109">
    <property type="entry name" value="HTH-type_TetR-like_transc_reg"/>
</dbReference>
<dbReference type="NCBIfam" id="TIGR03384">
    <property type="entry name" value="betaine_BetI"/>
    <property type="match status" value="1"/>
</dbReference>
<dbReference type="InterPro" id="IPR036271">
    <property type="entry name" value="Tet_transcr_reg_TetR-rel_C_sf"/>
</dbReference>
<evidence type="ECO:0000313" key="11">
    <source>
        <dbReference type="Proteomes" id="UP000199598"/>
    </source>
</evidence>
<keyword evidence="2 7" id="KW-0678">Repressor</keyword>
<feature type="DNA-binding region" description="H-T-H motif" evidence="7 8">
    <location>
        <begin position="31"/>
        <end position="50"/>
    </location>
</feature>
<evidence type="ECO:0000256" key="7">
    <source>
        <dbReference type="HAMAP-Rule" id="MF_00768"/>
    </source>
</evidence>